<evidence type="ECO:0000259" key="1">
    <source>
        <dbReference type="Pfam" id="PF00534"/>
    </source>
</evidence>
<dbReference type="PANTHER" id="PTHR45947:SF3">
    <property type="entry name" value="SULFOQUINOVOSYL TRANSFERASE SQD2"/>
    <property type="match status" value="1"/>
</dbReference>
<name>A0A2T3NYC4_9GAMM</name>
<protein>
    <submittedName>
        <fullName evidence="3">Glycosyltransferase family 1 protein</fullName>
    </submittedName>
</protein>
<reference evidence="3 4" key="1">
    <citation type="submission" date="2018-01" db="EMBL/GenBank/DDBJ databases">
        <title>Whole genome sequencing of Histamine producing bacteria.</title>
        <authorList>
            <person name="Butler K."/>
        </authorList>
    </citation>
    <scope>NUCLEOTIDE SEQUENCE [LARGE SCALE GENOMIC DNA]</scope>
    <source>
        <strain evidence="3 4">DSM 100436</strain>
    </source>
</reference>
<sequence length="394" mass="45155">MRILYHHRVASRDGQFVHIDAIISALEALGHEVIIVSPSVSQTTNFGDDGGWVSKLRKTLPGFVSELLEFGYSFYDFIKLIQAIRKYRPDAIYERYNIFLPSGIWAKQLFNLPLILEVNSPLYKERYDYTGIHFPMLAKWSEYYTWRNADHLLPVSHVMANYLYEAGVSEDQITVIPNGIDPALFNTENGQQREPRFEGKTVVGFVGFCREWHQLDKVMEMIAQSNNPNTLLLIVGDGPVLNDLKEQAKKLNLSNQVHLTGLVDRKDMPHWLAQIDIALQPAVTPWCSPLKLIEYLATGKAIVAPDADNIKELLRDSENALLFKQDNLDSMLPQIRRLIDDEALADKMKRNAKQTIKEKQLTWRQNGEKIIYLFNTLLSNELAIQGERIKTSEK</sequence>
<dbReference type="InterPro" id="IPR028098">
    <property type="entry name" value="Glyco_trans_4-like_N"/>
</dbReference>
<evidence type="ECO:0000313" key="4">
    <source>
        <dbReference type="Proteomes" id="UP000241771"/>
    </source>
</evidence>
<evidence type="ECO:0000313" key="3">
    <source>
        <dbReference type="EMBL" id="PSW21209.1"/>
    </source>
</evidence>
<dbReference type="AlphaFoldDB" id="A0A2T3NYC4"/>
<keyword evidence="3" id="KW-0808">Transferase</keyword>
<dbReference type="Pfam" id="PF00534">
    <property type="entry name" value="Glycos_transf_1"/>
    <property type="match status" value="1"/>
</dbReference>
<proteinExistence type="predicted"/>
<comment type="caution">
    <text evidence="3">The sequence shown here is derived from an EMBL/GenBank/DDBJ whole genome shotgun (WGS) entry which is preliminary data.</text>
</comment>
<dbReference type="CDD" id="cd03801">
    <property type="entry name" value="GT4_PimA-like"/>
    <property type="match status" value="1"/>
</dbReference>
<dbReference type="OrthoDB" id="8756565at2"/>
<dbReference type="EMBL" id="PYMA01000002">
    <property type="protein sequence ID" value="PSW21209.1"/>
    <property type="molecule type" value="Genomic_DNA"/>
</dbReference>
<keyword evidence="4" id="KW-1185">Reference proteome</keyword>
<dbReference type="Gene3D" id="3.40.50.2000">
    <property type="entry name" value="Glycogen Phosphorylase B"/>
    <property type="match status" value="2"/>
</dbReference>
<dbReference type="InterPro" id="IPR050194">
    <property type="entry name" value="Glycosyltransferase_grp1"/>
</dbReference>
<feature type="domain" description="Glycosyltransferase subfamily 4-like N-terminal" evidence="2">
    <location>
        <begin position="13"/>
        <end position="183"/>
    </location>
</feature>
<gene>
    <name evidence="3" type="ORF">C9I98_04450</name>
</gene>
<dbReference type="InterPro" id="IPR001296">
    <property type="entry name" value="Glyco_trans_1"/>
</dbReference>
<accession>A0A2T3NYC4</accession>
<dbReference type="SUPFAM" id="SSF53756">
    <property type="entry name" value="UDP-Glycosyltransferase/glycogen phosphorylase"/>
    <property type="match status" value="1"/>
</dbReference>
<dbReference type="GO" id="GO:0016757">
    <property type="term" value="F:glycosyltransferase activity"/>
    <property type="evidence" value="ECO:0007669"/>
    <property type="project" value="InterPro"/>
</dbReference>
<organism evidence="3 4">
    <name type="scientific">Photobacterium sanctipauli</name>
    <dbReference type="NCBI Taxonomy" id="1342794"/>
    <lineage>
        <taxon>Bacteria</taxon>
        <taxon>Pseudomonadati</taxon>
        <taxon>Pseudomonadota</taxon>
        <taxon>Gammaproteobacteria</taxon>
        <taxon>Vibrionales</taxon>
        <taxon>Vibrionaceae</taxon>
        <taxon>Photobacterium</taxon>
    </lineage>
</organism>
<dbReference type="PANTHER" id="PTHR45947">
    <property type="entry name" value="SULFOQUINOVOSYL TRANSFERASE SQD2"/>
    <property type="match status" value="1"/>
</dbReference>
<feature type="domain" description="Glycosyl transferase family 1" evidence="1">
    <location>
        <begin position="191"/>
        <end position="354"/>
    </location>
</feature>
<evidence type="ECO:0000259" key="2">
    <source>
        <dbReference type="Pfam" id="PF13439"/>
    </source>
</evidence>
<dbReference type="Pfam" id="PF13439">
    <property type="entry name" value="Glyco_transf_4"/>
    <property type="match status" value="1"/>
</dbReference>
<dbReference type="Proteomes" id="UP000241771">
    <property type="component" value="Unassembled WGS sequence"/>
</dbReference>
<dbReference type="RefSeq" id="WP_036821116.1">
    <property type="nucleotide sequence ID" value="NZ_JGVO01000312.1"/>
</dbReference>